<sequence>MGSVAGKLSSCFRVSRWRVLELVILAAVIVASSMLILFLPASRVYCGIALVVAIICGLRLWRFLPSDRRRVSKEAHRLADAMLLARQAAVGAPLAAQSVRPAVPQAAPEHSPVIAFTQDAPSPEPQLAYAATAPAQQLVSAPVAPLHPPRQSLLLNSVLLPQQQAVMTSAFSPQHALMASSMALPYLQQQQQHALLAGSMAPTSQMFLASPQASPAPKGSLPKGQPVGDAGNVLPQHLLASRGLARFG</sequence>
<keyword evidence="3" id="KW-1185">Reference proteome</keyword>
<evidence type="ECO:0000256" key="1">
    <source>
        <dbReference type="SAM" id="Phobius"/>
    </source>
</evidence>
<accession>A0A3R7SBE0</accession>
<evidence type="ECO:0000313" key="2">
    <source>
        <dbReference type="EMBL" id="RNF27579.1"/>
    </source>
</evidence>
<keyword evidence="1" id="KW-0812">Transmembrane</keyword>
<dbReference type="RefSeq" id="XP_029232785.1">
    <property type="nucleotide sequence ID" value="XM_029367089.1"/>
</dbReference>
<organism evidence="2 3">
    <name type="scientific">Trypanosoma conorhini</name>
    <dbReference type="NCBI Taxonomy" id="83891"/>
    <lineage>
        <taxon>Eukaryota</taxon>
        <taxon>Discoba</taxon>
        <taxon>Euglenozoa</taxon>
        <taxon>Kinetoplastea</taxon>
        <taxon>Metakinetoplastina</taxon>
        <taxon>Trypanosomatida</taxon>
        <taxon>Trypanosomatidae</taxon>
        <taxon>Trypanosoma</taxon>
    </lineage>
</organism>
<gene>
    <name evidence="2" type="ORF">Tco025E_00140</name>
</gene>
<dbReference type="AlphaFoldDB" id="A0A3R7SBE0"/>
<evidence type="ECO:0000313" key="3">
    <source>
        <dbReference type="Proteomes" id="UP000284403"/>
    </source>
</evidence>
<keyword evidence="1" id="KW-0472">Membrane</keyword>
<name>A0A3R7SBE0_9TRYP</name>
<dbReference type="Proteomes" id="UP000284403">
    <property type="component" value="Unassembled WGS sequence"/>
</dbReference>
<dbReference type="OrthoDB" id="253094at2759"/>
<comment type="caution">
    <text evidence="2">The sequence shown here is derived from an EMBL/GenBank/DDBJ whole genome shotgun (WGS) entry which is preliminary data.</text>
</comment>
<reference evidence="2 3" key="1">
    <citation type="journal article" date="2018" name="BMC Genomics">
        <title>Genomic comparison of Trypanosoma conorhini and Trypanosoma rangeli to Trypanosoma cruzi strains of high and low virulence.</title>
        <authorList>
            <person name="Bradwell K.R."/>
            <person name="Koparde V.N."/>
            <person name="Matveyev A.V."/>
            <person name="Serrano M.G."/>
            <person name="Alves J.M."/>
            <person name="Parikh H."/>
            <person name="Huang B."/>
            <person name="Lee V."/>
            <person name="Espinosa-Alvarez O."/>
            <person name="Ortiz P.A."/>
            <person name="Costa-Martins A.G."/>
            <person name="Teixeira M.M."/>
            <person name="Buck G.A."/>
        </authorList>
    </citation>
    <scope>NUCLEOTIDE SEQUENCE [LARGE SCALE GENOMIC DNA]</scope>
    <source>
        <strain evidence="2 3">025E</strain>
    </source>
</reference>
<dbReference type="GeneID" id="40313751"/>
<feature type="transmembrane region" description="Helical" evidence="1">
    <location>
        <begin position="20"/>
        <end position="39"/>
    </location>
</feature>
<feature type="transmembrane region" description="Helical" evidence="1">
    <location>
        <begin position="45"/>
        <end position="64"/>
    </location>
</feature>
<dbReference type="EMBL" id="MKKU01000002">
    <property type="protein sequence ID" value="RNF27579.1"/>
    <property type="molecule type" value="Genomic_DNA"/>
</dbReference>
<protein>
    <submittedName>
        <fullName evidence="2">Uncharacterized protein</fullName>
    </submittedName>
</protein>
<proteinExistence type="predicted"/>
<keyword evidence="1" id="KW-1133">Transmembrane helix</keyword>